<feature type="compositionally biased region" description="Polar residues" evidence="1">
    <location>
        <begin position="155"/>
        <end position="167"/>
    </location>
</feature>
<dbReference type="Proteomes" id="UP001311232">
    <property type="component" value="Unassembled WGS sequence"/>
</dbReference>
<evidence type="ECO:0000313" key="3">
    <source>
        <dbReference type="Proteomes" id="UP001311232"/>
    </source>
</evidence>
<feature type="region of interest" description="Disordered" evidence="1">
    <location>
        <begin position="1"/>
        <end position="83"/>
    </location>
</feature>
<dbReference type="AlphaFoldDB" id="A0AAV9SGY6"/>
<reference evidence="2 3" key="1">
    <citation type="submission" date="2021-06" db="EMBL/GenBank/DDBJ databases">
        <authorList>
            <person name="Palmer J.M."/>
        </authorList>
    </citation>
    <scope>NUCLEOTIDE SEQUENCE [LARGE SCALE GENOMIC DNA]</scope>
    <source>
        <strain evidence="2 3">MEX-2019</strain>
        <tissue evidence="2">Muscle</tissue>
    </source>
</reference>
<organism evidence="2 3">
    <name type="scientific">Crenichthys baileyi</name>
    <name type="common">White River springfish</name>
    <dbReference type="NCBI Taxonomy" id="28760"/>
    <lineage>
        <taxon>Eukaryota</taxon>
        <taxon>Metazoa</taxon>
        <taxon>Chordata</taxon>
        <taxon>Craniata</taxon>
        <taxon>Vertebrata</taxon>
        <taxon>Euteleostomi</taxon>
        <taxon>Actinopterygii</taxon>
        <taxon>Neopterygii</taxon>
        <taxon>Teleostei</taxon>
        <taxon>Neoteleostei</taxon>
        <taxon>Acanthomorphata</taxon>
        <taxon>Ovalentaria</taxon>
        <taxon>Atherinomorphae</taxon>
        <taxon>Cyprinodontiformes</taxon>
        <taxon>Goodeidae</taxon>
        <taxon>Crenichthys</taxon>
    </lineage>
</organism>
<feature type="region of interest" description="Disordered" evidence="1">
    <location>
        <begin position="150"/>
        <end position="172"/>
    </location>
</feature>
<evidence type="ECO:0000313" key="2">
    <source>
        <dbReference type="EMBL" id="KAK5620383.1"/>
    </source>
</evidence>
<protein>
    <submittedName>
        <fullName evidence="2">Uncharacterized protein</fullName>
    </submittedName>
</protein>
<comment type="caution">
    <text evidence="2">The sequence shown here is derived from an EMBL/GenBank/DDBJ whole genome shotgun (WGS) entry which is preliminary data.</text>
</comment>
<feature type="compositionally biased region" description="Low complexity" evidence="1">
    <location>
        <begin position="64"/>
        <end position="75"/>
    </location>
</feature>
<name>A0AAV9SGY6_9TELE</name>
<accession>A0AAV9SGY6</accession>
<feature type="region of interest" description="Disordered" evidence="1">
    <location>
        <begin position="95"/>
        <end position="130"/>
    </location>
</feature>
<gene>
    <name evidence="2" type="ORF">CRENBAI_024766</name>
</gene>
<keyword evidence="3" id="KW-1185">Reference proteome</keyword>
<feature type="compositionally biased region" description="Polar residues" evidence="1">
    <location>
        <begin position="1"/>
        <end position="22"/>
    </location>
</feature>
<sequence length="215" mass="23803">MELQQQAHRPRRQPSTPEQIQPMTRDPRVISLPKQRLDRARGRRPQQTATGGDRKNAQTPTLHSNPCPQQPQSPSGEDAMATPNQDTDIYLERSLAGSKNPGPAPHTIPHKQTTPRHSHCNDSPGRNTNQLSSTFTAQLIQMPVIPHPLKRKQPSHPTCCNPSTAPSTPAPLLDTTASRAAHHQAHSTIWPTPAAPARPSMIKYNGIFLSKWKRN</sequence>
<proteinExistence type="predicted"/>
<evidence type="ECO:0000256" key="1">
    <source>
        <dbReference type="SAM" id="MobiDB-lite"/>
    </source>
</evidence>
<dbReference type="EMBL" id="JAHHUM010000367">
    <property type="protein sequence ID" value="KAK5620383.1"/>
    <property type="molecule type" value="Genomic_DNA"/>
</dbReference>